<proteinExistence type="predicted"/>
<reference evidence="1" key="1">
    <citation type="journal article" date="2011" name="Environ. Microbiol.">
        <title>Genomic insights into the metabolic potential of the polycyclic aromatic hydrocarbon degrading sulfate-reducing Deltaproteobacterium N47.</title>
        <authorList>
            <person name="Bergmann F."/>
            <person name="Selesi D."/>
            <person name="Weinmaier T."/>
            <person name="Tischler P."/>
            <person name="Rattei T."/>
            <person name="Meckenstock R.U."/>
        </authorList>
    </citation>
    <scope>NUCLEOTIDE SEQUENCE</scope>
</reference>
<evidence type="ECO:0000313" key="1">
    <source>
        <dbReference type="EMBL" id="CBX31670.1"/>
    </source>
</evidence>
<dbReference type="EMBL" id="FR695877">
    <property type="protein sequence ID" value="CBX31670.1"/>
    <property type="molecule type" value="Genomic_DNA"/>
</dbReference>
<dbReference type="SUPFAM" id="SSF47598">
    <property type="entry name" value="Ribbon-helix-helix"/>
    <property type="match status" value="1"/>
</dbReference>
<name>E1YK66_9BACT</name>
<evidence type="ECO:0008006" key="2">
    <source>
        <dbReference type="Google" id="ProtNLM"/>
    </source>
</evidence>
<protein>
    <recommendedName>
        <fullName evidence="2">Ribbon-helix-helix protein CopG domain-containing protein</fullName>
    </recommendedName>
</protein>
<organism evidence="1">
    <name type="scientific">uncultured Desulfobacterium sp</name>
    <dbReference type="NCBI Taxonomy" id="201089"/>
    <lineage>
        <taxon>Bacteria</taxon>
        <taxon>Pseudomonadati</taxon>
        <taxon>Thermodesulfobacteriota</taxon>
        <taxon>Desulfobacteria</taxon>
        <taxon>Desulfobacterales</taxon>
        <taxon>Desulfobacteriaceae</taxon>
        <taxon>Desulfobacterium</taxon>
        <taxon>environmental samples</taxon>
    </lineage>
</organism>
<gene>
    <name evidence="1" type="ORF">N47_E51820</name>
</gene>
<dbReference type="InterPro" id="IPR010985">
    <property type="entry name" value="Ribbon_hlx_hlx"/>
</dbReference>
<dbReference type="AlphaFoldDB" id="E1YK66"/>
<sequence>MSQITIRGIDPEIEKEIRKIAKDRRQSINNVISEIIRQKFQNNKNKHRAESLIQFAGGWNREDALSFMDSIKFFEQIDETMW</sequence>
<accession>E1YK66</accession>
<dbReference type="GO" id="GO:0006355">
    <property type="term" value="P:regulation of DNA-templated transcription"/>
    <property type="evidence" value="ECO:0007669"/>
    <property type="project" value="InterPro"/>
</dbReference>